<dbReference type="GO" id="GO:0030015">
    <property type="term" value="C:CCR4-NOT core complex"/>
    <property type="evidence" value="ECO:0007669"/>
    <property type="project" value="InterPro"/>
</dbReference>
<feature type="domain" description="CCR4-NOT transcription complex subunit 1 CAF1-binding" evidence="10">
    <location>
        <begin position="1118"/>
        <end position="1344"/>
    </location>
</feature>
<organism evidence="14 15">
    <name type="scientific">Caenorhabditis angaria</name>
    <dbReference type="NCBI Taxonomy" id="860376"/>
    <lineage>
        <taxon>Eukaryota</taxon>
        <taxon>Metazoa</taxon>
        <taxon>Ecdysozoa</taxon>
        <taxon>Nematoda</taxon>
        <taxon>Chromadorea</taxon>
        <taxon>Rhabditida</taxon>
        <taxon>Rhabditina</taxon>
        <taxon>Rhabditomorpha</taxon>
        <taxon>Rhabditoidea</taxon>
        <taxon>Rhabditidae</taxon>
        <taxon>Peloderinae</taxon>
        <taxon>Caenorhabditis</taxon>
    </lineage>
</organism>
<keyword evidence="15" id="KW-1185">Reference proteome</keyword>
<dbReference type="Gene3D" id="1.25.40.840">
    <property type="entry name" value="CCR4-NOT transcription complex subunit 1 TTP binding domain"/>
    <property type="match status" value="1"/>
</dbReference>
<dbReference type="InterPro" id="IPR032191">
    <property type="entry name" value="CNOT1_CAF1_bind"/>
</dbReference>
<dbReference type="InterPro" id="IPR055454">
    <property type="entry name" value="CNOT1-like_NOT1_connector"/>
</dbReference>
<dbReference type="GO" id="GO:0005634">
    <property type="term" value="C:nucleus"/>
    <property type="evidence" value="ECO:0007669"/>
    <property type="project" value="UniProtKB-SubCell"/>
</dbReference>
<comment type="similarity">
    <text evidence="6">Belongs to the CNOT1 family.</text>
</comment>
<evidence type="ECO:0008006" key="16">
    <source>
        <dbReference type="Google" id="ProtNLM"/>
    </source>
</evidence>
<dbReference type="GO" id="GO:0000289">
    <property type="term" value="P:nuclear-transcribed mRNA poly(A) tail shortening"/>
    <property type="evidence" value="ECO:0007669"/>
    <property type="project" value="UniProtKB-ARBA"/>
</dbReference>
<evidence type="ECO:0000259" key="11">
    <source>
        <dbReference type="Pfam" id="PF16417"/>
    </source>
</evidence>
<evidence type="ECO:0000259" key="9">
    <source>
        <dbReference type="Pfam" id="PF12842"/>
    </source>
</evidence>
<evidence type="ECO:0000313" key="15">
    <source>
        <dbReference type="Proteomes" id="UP001152747"/>
    </source>
</evidence>
<dbReference type="InterPro" id="IPR032194">
    <property type="entry name" value="CNOT1_HEAT"/>
</dbReference>
<dbReference type="Pfam" id="PF16415">
    <property type="entry name" value="CNOT1_CAF1_bind"/>
    <property type="match status" value="1"/>
</dbReference>
<evidence type="ECO:0000256" key="5">
    <source>
        <dbReference type="ARBA" id="ARBA00023242"/>
    </source>
</evidence>
<dbReference type="Gene3D" id="1.25.40.790">
    <property type="match status" value="1"/>
</dbReference>
<comment type="caution">
    <text evidence="14">The sequence shown here is derived from an EMBL/GenBank/DDBJ whole genome shotgun (WGS) entry which is preliminary data.</text>
</comment>
<dbReference type="Gene3D" id="1.25.40.180">
    <property type="match status" value="1"/>
</dbReference>
<dbReference type="Gene3D" id="1.25.40.800">
    <property type="match status" value="1"/>
</dbReference>
<feature type="compositionally biased region" description="Polar residues" evidence="7">
    <location>
        <begin position="828"/>
        <end position="845"/>
    </location>
</feature>
<proteinExistence type="inferred from homology"/>
<dbReference type="FunFam" id="1.25.40.790:FF:000001">
    <property type="entry name" value="Ccr4-not transcription complex subunit 1 isoform"/>
    <property type="match status" value="1"/>
</dbReference>
<feature type="domain" description="CCR4-NOT transcription complex subunit 1 HEAT repeat" evidence="12">
    <location>
        <begin position="538"/>
        <end position="680"/>
    </location>
</feature>
<dbReference type="PANTHER" id="PTHR13162:SF8">
    <property type="entry name" value="CCR4-NOT TRANSCRIPTION COMPLEX SUBUNIT 1"/>
    <property type="match status" value="1"/>
</dbReference>
<dbReference type="OrthoDB" id="1933107at2759"/>
<dbReference type="InterPro" id="IPR024557">
    <property type="entry name" value="CNOT1_dom_4"/>
</dbReference>
<evidence type="ECO:0000259" key="10">
    <source>
        <dbReference type="Pfam" id="PF16415"/>
    </source>
</evidence>
<evidence type="ECO:0000259" key="8">
    <source>
        <dbReference type="Pfam" id="PF04054"/>
    </source>
</evidence>
<sequence>MPIGHVMNRCSCAYIDHLLQHKSIHRGKSQIYMFQRLIVVCSRSSLAVTRHAARVLLSPFGFVEIYSSVKKFVEESDAIGLIAQITSYSCEETGFRSSTEIKGAQNLFTAICDEIIEYLLEVDESNSIPVIRDFVKKIISHFPPTQSLAILNKITTNTRVRKLLKPVFLKFIENYEYPDLYASISRRNLDPVCLIEIVANFVAKEYQLVLSENCDSLKFVHNLVQIVENQKLVNETNGLVVQALAFLIYSTSRKRNFYGMSEEHVKNQLESTETTSDLVLVNTAIQDSDKEAIVRKLEIHGTGLTDDVEVFIRDALITNLNTITTKSVGAAFFYMCVTILEIVSSGEEQIEDPDSALFWNGQIFARAINQFSESNENCQIDWIEVLKELDCEEYLFHWRILKYIDEVCREAFKPPKVFPIHFFLGQWKFFEAHLAFIGCLIRHPSSFDLSIYEHTKVIRPEDLELENVLSNEKVDDNILKLWNILDITNIILTCTSKEPNILIEIRRMFDIGFTYCPDIVVLALIRSTSPWAQIRLDILRSYIPIVILSSENIASILNIAWGDPDILKHIRNIIVQSIAGLYVQDDEERLEKLLKITHELKPNGISEVLSLSAKNLTFMIDFACLASKREYLKLEKWLEEKEKTQGAAVTNAVLLYIERRYKEPEMLEAWNNEEETSEPLRILLIFANKKATAKQKQLFASIFQVMKENSGRSSSVSSAGGRNSVQIGPAVFGSGPPPVPITMPPPQQPPTDQRPPPVGVIQQPPPPIGRQVSGFGAVGLPGFSAAVGQPHLMTQPPQMMSLGPFGKGAMKVQPAPPQPSSMSPSNQMIRSQIPPLTQRQNSQSGGWHGLPQPTSRAPGPATPQHIDFRQGLQTDLSSQRLGSTLSLTSSQNLDDSANVSFDEDIQEEANSYFEKIYSTSNAMSVNELIALLKTFKTSSVIREQQVLACVVKNLFEEYRFFHEYPERELRTTAAVYGGIIREGIISNVQFATAVRKVIEALSAEVNSMLWTFGIVALQYCRNKLCTYPKVCNMIATCENFSKFPQNLKDYVLAGIKGEMPADAGRSTPTNPVNWGAITRASSVDPKTSLPANRTGNSVLSYTNTDTLVTATEKDGAEIAQPCEAIVDKISFLFNNLSHNNLTEKKNEVIQMMEEHGEGFTRWLSQYIVMKRVSIEQNFQPLYNQFVQAIDNSFLDSCIKRETFRNIKILLRTDKRTNVASNYSDRQLLKNLGMWLGSITIARNRPILLNDLDLKSLLLEAYYKGQAELLFVVPFISKILMSCSKTTLFTSKCAWIRSILKVLAELHNEPDLKINLKFEIEVLCKELNVDLNQLPIDGILKDTEKLVRVPQQLCEIKILQRPEGVSPVPSQLRLTGSADALGGASPSIETKPSTPQPEGNDLLGPGGIGGGQGGDAQITPNVTHFSYHDINVLTYEGLTPHLIINSSLQLFQLHPHAKHMVKLAMTNAIKELIGPVTERALKIAMTVTESMIKKDFAMDPDEKNLKLAAFHMMRAMTAGMAMITCRDPLASTMVASLTQSFITSLKPTGSNPELKQLIDEAAQAITQQNIELSTNFIVKTACEKASTEIEKRLEPEYAKRKAAKQNEENYRDEVMMAIQNKLPAKIAIAPGSVEKSNLAVYEQFSSRICGFKPTNDDSTSIVVADLVQQVGGLNSANANAPMKEIDAIVAQMQHFVKEVDQTTQAQPHVGHNAFQSVLNIRELLQHVIVARSAQSLVNLINKSVENLLVAYHFESATKNLLDVEWTRRLRDLFVGVMRLMQSHFNISDLSRRVTTAVISIRAEHKWNMEGIEILLKQNLIQTALWDQHLAASMESSGSLEPTMFAQKFVRGLGISDANKLNFLKEKFPLTCEQLSKLHALQNATRAQNDISNGAAAAAAAAATAHNLNIGSHVHEQGENLQQQRNFDDPDMTQKVELILREWIQLCYTPTGQRNPQEALSQMIQLMHEQGVLATDDKITQFFRLCVEMCVDVSVRMLKNDQVHSGLTQSFLRHRCYYTLDAFVKLMALMIRHSDNGQSQNKINLLKKLLNIVVGVLHMDHEVRRNDFNAMPYHRILISLFNEITGPDPQRLLDPIAWSILEAFGQTFFALQPRRMPGFAFAWLDIVGHRNVIGRLLANTGIAETVDAEKTAATYTQLIISHLKFLAPFLRNIQLPKSIAILYKGTLRVLLVILHDFPELLCEFHYAICDTIPPNCVQLRNLVLSAYPRNMRLPDPFALNFKQVDSIPEMIIEPKSNINMATMIPVSIREPLDDYLANRSSVEFLSSLPSLLQYQTPNVTGSRYNTTVMNALVLYVGIRAIESLRTRKQRISIHTIAHTSYMDVFQNLAVQLCTEGRYLLFNGIANQLRYPNAHTHYFSCVFLFLFRNSDCDAIQEQITRILFERLVALRPHPWGLLITFIELIKNPTYMFWKYDFTRCAPEIERLFQNVANTCVPSQSPAAVAAAAAAGIPVPTQSQSQQQQQPSSQATPQTTSTTSSISAS</sequence>
<dbReference type="EMBL" id="CANHGI010000003">
    <property type="protein sequence ID" value="CAI5444884.1"/>
    <property type="molecule type" value="Genomic_DNA"/>
</dbReference>
<feature type="compositionally biased region" description="Pro residues" evidence="7">
    <location>
        <begin position="735"/>
        <end position="768"/>
    </location>
</feature>
<feature type="domain" description="CCR4-Not complex component Not1 C-terminal" evidence="8">
    <location>
        <begin position="2089"/>
        <end position="2448"/>
    </location>
</feature>
<dbReference type="GO" id="GO:0060090">
    <property type="term" value="F:molecular adaptor activity"/>
    <property type="evidence" value="ECO:0007669"/>
    <property type="project" value="TreeGrafter"/>
</dbReference>
<dbReference type="Pfam" id="PF25097">
    <property type="entry name" value="ARM_Cnot1"/>
    <property type="match status" value="1"/>
</dbReference>
<name>A0A9P1IGG2_9PELO</name>
<protein>
    <recommendedName>
        <fullName evidence="16">CCR4-NOT transcription complex subunit 1</fullName>
    </recommendedName>
</protein>
<keyword evidence="2" id="KW-0678">Repressor</keyword>
<comment type="subcellular location">
    <subcellularLocation>
        <location evidence="1">Nucleus</location>
    </subcellularLocation>
</comment>
<feature type="domain" description="CCR4-NOT transcription complex subunit 1 TTP binding" evidence="11">
    <location>
        <begin position="888"/>
        <end position="1059"/>
    </location>
</feature>
<reference evidence="14" key="1">
    <citation type="submission" date="2022-11" db="EMBL/GenBank/DDBJ databases">
        <authorList>
            <person name="Kikuchi T."/>
        </authorList>
    </citation>
    <scope>NUCLEOTIDE SEQUENCE</scope>
    <source>
        <strain evidence="14">PS1010</strain>
    </source>
</reference>
<evidence type="ECO:0000259" key="13">
    <source>
        <dbReference type="Pfam" id="PF25097"/>
    </source>
</evidence>
<dbReference type="InterPro" id="IPR007196">
    <property type="entry name" value="CCR4-Not_Not1_C"/>
</dbReference>
<dbReference type="InterPro" id="IPR038535">
    <property type="entry name" value="CNOT1_TTP_bind_sf"/>
</dbReference>
<evidence type="ECO:0000256" key="1">
    <source>
        <dbReference type="ARBA" id="ARBA00004123"/>
    </source>
</evidence>
<dbReference type="InterPro" id="IPR032193">
    <property type="entry name" value="CNOT1_TTP_bind"/>
</dbReference>
<dbReference type="Pfam" id="PF16418">
    <property type="entry name" value="CNOT1_HEAT"/>
    <property type="match status" value="1"/>
</dbReference>
<accession>A0A9P1IGG2</accession>
<dbReference type="FunFam" id="1.25.40.800:FF:000001">
    <property type="entry name" value="CCR4-NOT transcription complex subunit 1"/>
    <property type="match status" value="1"/>
</dbReference>
<keyword evidence="3" id="KW-0805">Transcription regulation</keyword>
<dbReference type="Pfam" id="PF16417">
    <property type="entry name" value="CNOT1_TTP_bind"/>
    <property type="match status" value="1"/>
</dbReference>
<feature type="compositionally biased region" description="Low complexity" evidence="7">
    <location>
        <begin position="711"/>
        <end position="725"/>
    </location>
</feature>
<dbReference type="PANTHER" id="PTHR13162">
    <property type="entry name" value="CCR4-NOT TRANSCRIPTION COMPLEX"/>
    <property type="match status" value="1"/>
</dbReference>
<evidence type="ECO:0000256" key="2">
    <source>
        <dbReference type="ARBA" id="ARBA00022491"/>
    </source>
</evidence>
<dbReference type="FunFam" id="1.25.40.180:FF:000012">
    <property type="entry name" value="Ccr4-Not transcription complex subunit"/>
    <property type="match status" value="1"/>
</dbReference>
<feature type="region of interest" description="Disordered" evidence="7">
    <location>
        <begin position="1382"/>
        <end position="1414"/>
    </location>
</feature>
<feature type="region of interest" description="Disordered" evidence="7">
    <location>
        <begin position="801"/>
        <end position="866"/>
    </location>
</feature>
<keyword evidence="5" id="KW-0539">Nucleus</keyword>
<dbReference type="Pfam" id="PF12842">
    <property type="entry name" value="DUF3819"/>
    <property type="match status" value="1"/>
</dbReference>
<evidence type="ECO:0000256" key="4">
    <source>
        <dbReference type="ARBA" id="ARBA00023163"/>
    </source>
</evidence>
<feature type="region of interest" description="Disordered" evidence="7">
    <location>
        <begin position="711"/>
        <end position="775"/>
    </location>
</feature>
<gene>
    <name evidence="14" type="ORF">CAMP_LOCUS7521</name>
</gene>
<feature type="compositionally biased region" description="Gly residues" evidence="7">
    <location>
        <begin position="1403"/>
        <end position="1413"/>
    </location>
</feature>
<dbReference type="Proteomes" id="UP001152747">
    <property type="component" value="Unassembled WGS sequence"/>
</dbReference>
<evidence type="ECO:0000256" key="3">
    <source>
        <dbReference type="ARBA" id="ARBA00023015"/>
    </source>
</evidence>
<evidence type="ECO:0000256" key="7">
    <source>
        <dbReference type="SAM" id="MobiDB-lite"/>
    </source>
</evidence>
<evidence type="ECO:0000313" key="14">
    <source>
        <dbReference type="EMBL" id="CAI5444884.1"/>
    </source>
</evidence>
<dbReference type="GO" id="GO:0000932">
    <property type="term" value="C:P-body"/>
    <property type="evidence" value="ECO:0007669"/>
    <property type="project" value="TreeGrafter"/>
</dbReference>
<feature type="region of interest" description="Disordered" evidence="7">
    <location>
        <begin position="2472"/>
        <end position="2501"/>
    </location>
</feature>
<keyword evidence="4" id="KW-0804">Transcription</keyword>
<feature type="compositionally biased region" description="Polar residues" evidence="7">
    <location>
        <begin position="1386"/>
        <end position="1396"/>
    </location>
</feature>
<dbReference type="InterPro" id="IPR040398">
    <property type="entry name" value="Not1"/>
</dbReference>
<dbReference type="GO" id="GO:0017148">
    <property type="term" value="P:negative regulation of translation"/>
    <property type="evidence" value="ECO:0007669"/>
    <property type="project" value="InterPro"/>
</dbReference>
<dbReference type="Pfam" id="PF04054">
    <property type="entry name" value="Not1"/>
    <property type="match status" value="1"/>
</dbReference>
<evidence type="ECO:0000259" key="12">
    <source>
        <dbReference type="Pfam" id="PF16418"/>
    </source>
</evidence>
<feature type="domain" description="CCR4-NOT transcription complex subunit 1-like NOT1 connector" evidence="13">
    <location>
        <begin position="1697"/>
        <end position="1881"/>
    </location>
</feature>
<feature type="domain" description="CCR4-NOT transcription complex subunit 1" evidence="9">
    <location>
        <begin position="1454"/>
        <end position="1602"/>
    </location>
</feature>
<evidence type="ECO:0000256" key="6">
    <source>
        <dbReference type="ARBA" id="ARBA00025717"/>
    </source>
</evidence>